<feature type="compositionally biased region" description="Basic and acidic residues" evidence="1">
    <location>
        <begin position="35"/>
        <end position="44"/>
    </location>
</feature>
<dbReference type="InParanoid" id="A0A7I4EVZ6"/>
<dbReference type="Gramene" id="Pp3c11_12230V3.2">
    <property type="protein sequence ID" value="PAC:32958683.CDS.1"/>
    <property type="gene ID" value="Pp3c11_12230"/>
</dbReference>
<organism evidence="2 3">
    <name type="scientific">Physcomitrium patens</name>
    <name type="common">Spreading-leaved earth moss</name>
    <name type="synonym">Physcomitrella patens</name>
    <dbReference type="NCBI Taxonomy" id="3218"/>
    <lineage>
        <taxon>Eukaryota</taxon>
        <taxon>Viridiplantae</taxon>
        <taxon>Streptophyta</taxon>
        <taxon>Embryophyta</taxon>
        <taxon>Bryophyta</taxon>
        <taxon>Bryophytina</taxon>
        <taxon>Bryopsida</taxon>
        <taxon>Funariidae</taxon>
        <taxon>Funariales</taxon>
        <taxon>Funariaceae</taxon>
        <taxon>Physcomitrium</taxon>
    </lineage>
</organism>
<dbReference type="Proteomes" id="UP000006727">
    <property type="component" value="Chromosome 11"/>
</dbReference>
<reference evidence="2 3" key="2">
    <citation type="journal article" date="2018" name="Plant J.">
        <title>The Physcomitrella patens chromosome-scale assembly reveals moss genome structure and evolution.</title>
        <authorList>
            <person name="Lang D."/>
            <person name="Ullrich K.K."/>
            <person name="Murat F."/>
            <person name="Fuchs J."/>
            <person name="Jenkins J."/>
            <person name="Haas F.B."/>
            <person name="Piednoel M."/>
            <person name="Gundlach H."/>
            <person name="Van Bel M."/>
            <person name="Meyberg R."/>
            <person name="Vives C."/>
            <person name="Morata J."/>
            <person name="Symeonidi A."/>
            <person name="Hiss M."/>
            <person name="Muchero W."/>
            <person name="Kamisugi Y."/>
            <person name="Saleh O."/>
            <person name="Blanc G."/>
            <person name="Decker E.L."/>
            <person name="van Gessel N."/>
            <person name="Grimwood J."/>
            <person name="Hayes R.D."/>
            <person name="Graham S.W."/>
            <person name="Gunter L.E."/>
            <person name="McDaniel S.F."/>
            <person name="Hoernstein S.N.W."/>
            <person name="Larsson A."/>
            <person name="Li F.W."/>
            <person name="Perroud P.F."/>
            <person name="Phillips J."/>
            <person name="Ranjan P."/>
            <person name="Rokshar D.S."/>
            <person name="Rothfels C.J."/>
            <person name="Schneider L."/>
            <person name="Shu S."/>
            <person name="Stevenson D.W."/>
            <person name="Thummler F."/>
            <person name="Tillich M."/>
            <person name="Villarreal Aguilar J.C."/>
            <person name="Widiez T."/>
            <person name="Wong G.K."/>
            <person name="Wymore A."/>
            <person name="Zhang Y."/>
            <person name="Zimmer A.D."/>
            <person name="Quatrano R.S."/>
            <person name="Mayer K.F.X."/>
            <person name="Goodstein D."/>
            <person name="Casacuberta J.M."/>
            <person name="Vandepoele K."/>
            <person name="Reski R."/>
            <person name="Cuming A.C."/>
            <person name="Tuskan G.A."/>
            <person name="Maumus F."/>
            <person name="Salse J."/>
            <person name="Schmutz J."/>
            <person name="Rensing S.A."/>
        </authorList>
    </citation>
    <scope>NUCLEOTIDE SEQUENCE [LARGE SCALE GENOMIC DNA]</scope>
    <source>
        <strain evidence="2 3">cv. Gransden 2004</strain>
    </source>
</reference>
<evidence type="ECO:0000313" key="2">
    <source>
        <dbReference type="EnsemblPlants" id="PAC:32958683.CDS.1"/>
    </source>
</evidence>
<dbReference type="EnsemblPlants" id="Pp3c11_12230V3.1">
    <property type="protein sequence ID" value="PAC:32958682.CDS.1"/>
    <property type="gene ID" value="Pp3c11_12230"/>
</dbReference>
<dbReference type="EnsemblPlants" id="Pp3c11_12230V3.2">
    <property type="protein sequence ID" value="PAC:32958683.CDS.1"/>
    <property type="gene ID" value="Pp3c11_12230"/>
</dbReference>
<evidence type="ECO:0000256" key="1">
    <source>
        <dbReference type="SAM" id="MobiDB-lite"/>
    </source>
</evidence>
<feature type="compositionally biased region" description="Basic and acidic residues" evidence="1">
    <location>
        <begin position="91"/>
        <end position="106"/>
    </location>
</feature>
<sequence>MNAVYECTTKLDETWQFPRRRVVQGGGREAGATDGVHRRVEIQTHAEVPSGVRISNPTTQQSLAKTHHEGCVETQQKRESGTGSRPKGGHTMRDPRSGGRRGDPSRNPRWPAHPPLKASRIYFSKSQAPRASHPLSKPAPRSKNPKTKSVLGLLSVPPGP</sequence>
<reference evidence="2 3" key="1">
    <citation type="journal article" date="2008" name="Science">
        <title>The Physcomitrella genome reveals evolutionary insights into the conquest of land by plants.</title>
        <authorList>
            <person name="Rensing S."/>
            <person name="Lang D."/>
            <person name="Zimmer A."/>
            <person name="Terry A."/>
            <person name="Salamov A."/>
            <person name="Shapiro H."/>
            <person name="Nishiyama T."/>
            <person name="Perroud P.-F."/>
            <person name="Lindquist E."/>
            <person name="Kamisugi Y."/>
            <person name="Tanahashi T."/>
            <person name="Sakakibara K."/>
            <person name="Fujita T."/>
            <person name="Oishi K."/>
            <person name="Shin-I T."/>
            <person name="Kuroki Y."/>
            <person name="Toyoda A."/>
            <person name="Suzuki Y."/>
            <person name="Hashimoto A."/>
            <person name="Yamaguchi K."/>
            <person name="Sugano A."/>
            <person name="Kohara Y."/>
            <person name="Fujiyama A."/>
            <person name="Anterola A."/>
            <person name="Aoki S."/>
            <person name="Ashton N."/>
            <person name="Barbazuk W.B."/>
            <person name="Barker E."/>
            <person name="Bennetzen J."/>
            <person name="Bezanilla M."/>
            <person name="Blankenship R."/>
            <person name="Cho S.H."/>
            <person name="Dutcher S."/>
            <person name="Estelle M."/>
            <person name="Fawcett J.A."/>
            <person name="Gundlach H."/>
            <person name="Hanada K."/>
            <person name="Heyl A."/>
            <person name="Hicks K.A."/>
            <person name="Hugh J."/>
            <person name="Lohr M."/>
            <person name="Mayer K."/>
            <person name="Melkozernov A."/>
            <person name="Murata T."/>
            <person name="Nelson D."/>
            <person name="Pils B."/>
            <person name="Prigge M."/>
            <person name="Reiss B."/>
            <person name="Renner T."/>
            <person name="Rombauts S."/>
            <person name="Rushton P."/>
            <person name="Sanderfoot A."/>
            <person name="Schween G."/>
            <person name="Shiu S.-H."/>
            <person name="Stueber K."/>
            <person name="Theodoulou F.L."/>
            <person name="Tu H."/>
            <person name="Van de Peer Y."/>
            <person name="Verrier P.J."/>
            <person name="Waters E."/>
            <person name="Wood A."/>
            <person name="Yang L."/>
            <person name="Cove D."/>
            <person name="Cuming A."/>
            <person name="Hasebe M."/>
            <person name="Lucas S."/>
            <person name="Mishler D.B."/>
            <person name="Reski R."/>
            <person name="Grigoriev I."/>
            <person name="Quatrano R.S."/>
            <person name="Boore J.L."/>
        </authorList>
    </citation>
    <scope>NUCLEOTIDE SEQUENCE [LARGE SCALE GENOMIC DNA]</scope>
    <source>
        <strain evidence="2 3">cv. Gransden 2004</strain>
    </source>
</reference>
<name>A0A7I4EVZ6_PHYPA</name>
<dbReference type="EMBL" id="ABEU02000011">
    <property type="status" value="NOT_ANNOTATED_CDS"/>
    <property type="molecule type" value="Genomic_DNA"/>
</dbReference>
<accession>A0A7I4EVZ6</accession>
<feature type="region of interest" description="Disordered" evidence="1">
    <location>
        <begin position="23"/>
        <end position="160"/>
    </location>
</feature>
<protein>
    <submittedName>
        <fullName evidence="2">Uncharacterized protein</fullName>
    </submittedName>
</protein>
<evidence type="ECO:0000313" key="3">
    <source>
        <dbReference type="Proteomes" id="UP000006727"/>
    </source>
</evidence>
<proteinExistence type="predicted"/>
<keyword evidence="3" id="KW-1185">Reference proteome</keyword>
<feature type="compositionally biased region" description="Polar residues" evidence="1">
    <location>
        <begin position="53"/>
        <end position="64"/>
    </location>
</feature>
<feature type="compositionally biased region" description="Basic and acidic residues" evidence="1">
    <location>
        <begin position="66"/>
        <end position="80"/>
    </location>
</feature>
<reference evidence="2" key="3">
    <citation type="submission" date="2020-12" db="UniProtKB">
        <authorList>
            <consortium name="EnsemblPlants"/>
        </authorList>
    </citation>
    <scope>IDENTIFICATION</scope>
</reference>
<dbReference type="Gramene" id="Pp3c11_12230V3.1">
    <property type="protein sequence ID" value="PAC:32958682.CDS.1"/>
    <property type="gene ID" value="Pp3c11_12230"/>
</dbReference>
<dbReference type="AlphaFoldDB" id="A0A7I4EVZ6"/>